<reference evidence="2 3" key="1">
    <citation type="submission" date="2017-04" db="EMBL/GenBank/DDBJ databases">
        <authorList>
            <person name="Afonso C.L."/>
            <person name="Miller P.J."/>
            <person name="Scott M.A."/>
            <person name="Spackman E."/>
            <person name="Goraichik I."/>
            <person name="Dimitrov K.M."/>
            <person name="Suarez D.L."/>
            <person name="Swayne D.E."/>
        </authorList>
    </citation>
    <scope>NUCLEOTIDE SEQUENCE [LARGE SCALE GENOMIC DNA]</scope>
    <source>
        <strain evidence="2 3">USBA 355</strain>
    </source>
</reference>
<keyword evidence="1" id="KW-0732">Signal</keyword>
<keyword evidence="3" id="KW-1185">Reference proteome</keyword>
<evidence type="ECO:0000313" key="2">
    <source>
        <dbReference type="EMBL" id="SMF07458.1"/>
    </source>
</evidence>
<dbReference type="AlphaFoldDB" id="A0A1Y6BEQ1"/>
<evidence type="ECO:0000313" key="3">
    <source>
        <dbReference type="Proteomes" id="UP000192917"/>
    </source>
</evidence>
<gene>
    <name evidence="2" type="ORF">SAMN05428998_10464</name>
</gene>
<dbReference type="RefSeq" id="WP_085121774.1">
    <property type="nucleotide sequence ID" value="NZ_FWZX01000004.1"/>
</dbReference>
<accession>A0A1Y6BEQ1</accession>
<name>A0A1Y6BEQ1_9PROT</name>
<dbReference type="EMBL" id="FWZX01000004">
    <property type="protein sequence ID" value="SMF07458.1"/>
    <property type="molecule type" value="Genomic_DNA"/>
</dbReference>
<evidence type="ECO:0000256" key="1">
    <source>
        <dbReference type="SAM" id="SignalP"/>
    </source>
</evidence>
<dbReference type="Proteomes" id="UP000192917">
    <property type="component" value="Unassembled WGS sequence"/>
</dbReference>
<evidence type="ECO:0008006" key="4">
    <source>
        <dbReference type="Google" id="ProtNLM"/>
    </source>
</evidence>
<feature type="signal peptide" evidence="1">
    <location>
        <begin position="1"/>
        <end position="19"/>
    </location>
</feature>
<protein>
    <recommendedName>
        <fullName evidence="4">Lipocalin-like domain-containing protein</fullName>
    </recommendedName>
</protein>
<sequence>MIRLSLLLVALGVAALVVAQIASRPPPPAFQAADLVGSWVLGGADKCGAGETPTLTVGADGRATIQTQAYSASGHLLATTGVRVQLFHSRVFTSLPLLDDQGTRWTFVVGTNDTLSVLEGAFDYSQKATGEFMVLPRLPPIYRCG</sequence>
<dbReference type="STRING" id="560819.SAMN05428998_10464"/>
<feature type="chain" id="PRO_5012079792" description="Lipocalin-like domain-containing protein" evidence="1">
    <location>
        <begin position="20"/>
        <end position="145"/>
    </location>
</feature>
<organism evidence="2 3">
    <name type="scientific">Tistlia consotensis USBA 355</name>
    <dbReference type="NCBI Taxonomy" id="560819"/>
    <lineage>
        <taxon>Bacteria</taxon>
        <taxon>Pseudomonadati</taxon>
        <taxon>Pseudomonadota</taxon>
        <taxon>Alphaproteobacteria</taxon>
        <taxon>Rhodospirillales</taxon>
        <taxon>Rhodovibrionaceae</taxon>
        <taxon>Tistlia</taxon>
    </lineage>
</organism>
<proteinExistence type="predicted"/>